<dbReference type="RefSeq" id="WP_092207578.1">
    <property type="nucleotide sequence ID" value="NZ_FOVN01000003.1"/>
</dbReference>
<evidence type="ECO:0000313" key="2">
    <source>
        <dbReference type="Proteomes" id="UP000198705"/>
    </source>
</evidence>
<dbReference type="SUPFAM" id="SSF52540">
    <property type="entry name" value="P-loop containing nucleoside triphosphate hydrolases"/>
    <property type="match status" value="1"/>
</dbReference>
<dbReference type="OrthoDB" id="285690at2"/>
<reference evidence="2" key="1">
    <citation type="submission" date="2016-10" db="EMBL/GenBank/DDBJ databases">
        <authorList>
            <person name="Varghese N."/>
            <person name="Submissions S."/>
        </authorList>
    </citation>
    <scope>NUCLEOTIDE SEQUENCE [LARGE SCALE GENOMIC DNA]</scope>
    <source>
        <strain evidence="2">DSM 23925</strain>
    </source>
</reference>
<proteinExistence type="predicted"/>
<name>A0A1I5BBT2_9FLAO</name>
<evidence type="ECO:0000313" key="1">
    <source>
        <dbReference type="EMBL" id="SFN72188.1"/>
    </source>
</evidence>
<dbReference type="Pfam" id="PF17784">
    <property type="entry name" value="Sulfotransfer_4"/>
    <property type="match status" value="1"/>
</dbReference>
<keyword evidence="2" id="KW-1185">Reference proteome</keyword>
<organism evidence="1 2">
    <name type="scientific">Bizionia echini</name>
    <dbReference type="NCBI Taxonomy" id="649333"/>
    <lineage>
        <taxon>Bacteria</taxon>
        <taxon>Pseudomonadati</taxon>
        <taxon>Bacteroidota</taxon>
        <taxon>Flavobacteriia</taxon>
        <taxon>Flavobacteriales</taxon>
        <taxon>Flavobacteriaceae</taxon>
        <taxon>Bizionia</taxon>
    </lineage>
</organism>
<evidence type="ECO:0008006" key="3">
    <source>
        <dbReference type="Google" id="ProtNLM"/>
    </source>
</evidence>
<dbReference type="EMBL" id="FOVN01000003">
    <property type="protein sequence ID" value="SFN72188.1"/>
    <property type="molecule type" value="Genomic_DNA"/>
</dbReference>
<gene>
    <name evidence="1" type="ORF">SAMN04487989_1033</name>
</gene>
<dbReference type="Gene3D" id="3.40.50.300">
    <property type="entry name" value="P-loop containing nucleotide triphosphate hydrolases"/>
    <property type="match status" value="1"/>
</dbReference>
<protein>
    <recommendedName>
        <fullName evidence="3">Sulfotransferase family protein</fullName>
    </recommendedName>
</protein>
<accession>A0A1I5BBT2</accession>
<dbReference type="PANTHER" id="PTHR36978:SF4">
    <property type="entry name" value="P-LOOP CONTAINING NUCLEOSIDE TRIPHOSPHATE HYDROLASE PROTEIN"/>
    <property type="match status" value="1"/>
</dbReference>
<dbReference type="InterPro" id="IPR027417">
    <property type="entry name" value="P-loop_NTPase"/>
</dbReference>
<dbReference type="InterPro" id="IPR040632">
    <property type="entry name" value="Sulfotransfer_4"/>
</dbReference>
<dbReference type="PANTHER" id="PTHR36978">
    <property type="entry name" value="P-LOOP CONTAINING NUCLEOTIDE TRIPHOSPHATE HYDROLASE"/>
    <property type="match status" value="1"/>
</dbReference>
<sequence length="218" mass="26206">MFKPKKIKIFCISFQRTGTTSVGQFFKDFGYQVAGYDIKRSNDWSVKRFLGDYESIFKSKEFKSHQVFEDNPWWEEDFYKVLYHKFPDSKFILFKRDADTWFDSMVSHSNGKTLGNTFRHAKIYNREDEFYKAFPNKDIYKNINKKDNLLQISEIHRAHYTSIYNLRNKEIIDFFNAFSPSSLFVCQLEDAEKWRKLGKFIHVDVPRDYDVHVNKSNN</sequence>
<dbReference type="AlphaFoldDB" id="A0A1I5BBT2"/>
<dbReference type="Proteomes" id="UP000198705">
    <property type="component" value="Unassembled WGS sequence"/>
</dbReference>
<dbReference type="STRING" id="649333.SAMN04487989_1033"/>